<dbReference type="HOGENOM" id="CLU_028647_7_1_1"/>
<protein>
    <submittedName>
        <fullName evidence="2">Integrase core domain containing protein</fullName>
    </submittedName>
</protein>
<sequence length="114" mass="12790">MEAKIDQKVQAVHKRLDAFELRVLERPAPTTDMSYFQTELASLQADVDAILDTPAVEPQAAPFTLGDDTVLGALFNGDDAEEQPEPARSRGKRDRSNHKTELMEEEEASKRQHK</sequence>
<evidence type="ECO:0000256" key="1">
    <source>
        <dbReference type="SAM" id="MobiDB-lite"/>
    </source>
</evidence>
<dbReference type="PaxDb" id="4113-PGSC0003DMT400093694"/>
<reference evidence="3" key="1">
    <citation type="journal article" date="2011" name="Nature">
        <title>Genome sequence and analysis of the tuber crop potato.</title>
        <authorList>
            <consortium name="The Potato Genome Sequencing Consortium"/>
        </authorList>
    </citation>
    <scope>NUCLEOTIDE SEQUENCE [LARGE SCALE GENOMIC DNA]</scope>
    <source>
        <strain evidence="3">cv. DM1-3 516 R44</strain>
    </source>
</reference>
<dbReference type="EnsemblPlants" id="PGSC0003DMT400093694">
    <property type="protein sequence ID" value="PGSC0003DMT400093694"/>
    <property type="gene ID" value="PGSC0003DMG400043265"/>
</dbReference>
<proteinExistence type="predicted"/>
<feature type="region of interest" description="Disordered" evidence="1">
    <location>
        <begin position="76"/>
        <end position="114"/>
    </location>
</feature>
<dbReference type="Gramene" id="PGSC0003DMT400093694">
    <property type="protein sequence ID" value="PGSC0003DMT400093694"/>
    <property type="gene ID" value="PGSC0003DMG400043265"/>
</dbReference>
<dbReference type="AlphaFoldDB" id="M1DSH9"/>
<dbReference type="Proteomes" id="UP000011115">
    <property type="component" value="Unassembled WGS sequence"/>
</dbReference>
<keyword evidence="3" id="KW-1185">Reference proteome</keyword>
<evidence type="ECO:0000313" key="2">
    <source>
        <dbReference type="EnsemblPlants" id="PGSC0003DMT400093694"/>
    </source>
</evidence>
<accession>M1DSH9</accession>
<reference evidence="2" key="2">
    <citation type="submission" date="2015-06" db="UniProtKB">
        <authorList>
            <consortium name="EnsemblPlants"/>
        </authorList>
    </citation>
    <scope>IDENTIFICATION</scope>
    <source>
        <strain evidence="2">DM1-3 516 R44</strain>
    </source>
</reference>
<evidence type="ECO:0000313" key="3">
    <source>
        <dbReference type="Proteomes" id="UP000011115"/>
    </source>
</evidence>
<dbReference type="InParanoid" id="M1DSH9"/>
<name>M1DSH9_SOLTU</name>
<organism evidence="2 3">
    <name type="scientific">Solanum tuberosum</name>
    <name type="common">Potato</name>
    <dbReference type="NCBI Taxonomy" id="4113"/>
    <lineage>
        <taxon>Eukaryota</taxon>
        <taxon>Viridiplantae</taxon>
        <taxon>Streptophyta</taxon>
        <taxon>Embryophyta</taxon>
        <taxon>Tracheophyta</taxon>
        <taxon>Spermatophyta</taxon>
        <taxon>Magnoliopsida</taxon>
        <taxon>eudicotyledons</taxon>
        <taxon>Gunneridae</taxon>
        <taxon>Pentapetalae</taxon>
        <taxon>asterids</taxon>
        <taxon>lamiids</taxon>
        <taxon>Solanales</taxon>
        <taxon>Solanaceae</taxon>
        <taxon>Solanoideae</taxon>
        <taxon>Solaneae</taxon>
        <taxon>Solanum</taxon>
    </lineage>
</organism>